<feature type="coiled-coil region" evidence="1">
    <location>
        <begin position="146"/>
        <end position="180"/>
    </location>
</feature>
<evidence type="ECO:0008006" key="4">
    <source>
        <dbReference type="Google" id="ProtNLM"/>
    </source>
</evidence>
<keyword evidence="3" id="KW-1185">Reference proteome</keyword>
<gene>
    <name evidence="2" type="ORF">D0Y96_15545</name>
</gene>
<dbReference type="AlphaFoldDB" id="A0A372ILS2"/>
<evidence type="ECO:0000256" key="1">
    <source>
        <dbReference type="SAM" id="Coils"/>
    </source>
</evidence>
<name>A0A372ILS2_9BACT</name>
<sequence length="186" mass="21369">MLSAVLPCIARLSLPTIQIRQKLFPEKPGNCRSKARIGFSCSTRKHRIPFPAPRTFSGTMVSHTMLFRGFPLYGRRYTSPRTIRFFTAFQRYTMSTLALQDAQLPIAADDFNELEQRVLRAVELLKAERQARAAAEQNSATLQLLLDEQSTELSRTQDQVRTLEKERDVVRQRVERLLTQLDEITA</sequence>
<keyword evidence="1" id="KW-0175">Coiled coil</keyword>
<proteinExistence type="predicted"/>
<organism evidence="2 3">
    <name type="scientific">Paracidobacterium acidisoli</name>
    <dbReference type="NCBI Taxonomy" id="2303751"/>
    <lineage>
        <taxon>Bacteria</taxon>
        <taxon>Pseudomonadati</taxon>
        <taxon>Acidobacteriota</taxon>
        <taxon>Terriglobia</taxon>
        <taxon>Terriglobales</taxon>
        <taxon>Acidobacteriaceae</taxon>
        <taxon>Paracidobacterium</taxon>
    </lineage>
</organism>
<dbReference type="EMBL" id="QVQT01000005">
    <property type="protein sequence ID" value="RFU15844.1"/>
    <property type="molecule type" value="Genomic_DNA"/>
</dbReference>
<evidence type="ECO:0000313" key="3">
    <source>
        <dbReference type="Proteomes" id="UP000264702"/>
    </source>
</evidence>
<evidence type="ECO:0000313" key="2">
    <source>
        <dbReference type="EMBL" id="RFU15844.1"/>
    </source>
</evidence>
<reference evidence="2 3" key="1">
    <citation type="submission" date="2018-08" db="EMBL/GenBank/DDBJ databases">
        <title>Acidipila sp. 4G-K13, an acidobacterium isolated from forest soil.</title>
        <authorList>
            <person name="Gao Z.-H."/>
            <person name="Qiu L.-H."/>
        </authorList>
    </citation>
    <scope>NUCLEOTIDE SEQUENCE [LARGE SCALE GENOMIC DNA]</scope>
    <source>
        <strain evidence="2 3">4G-K13</strain>
    </source>
</reference>
<accession>A0A372ILS2</accession>
<protein>
    <recommendedName>
        <fullName evidence="4">Cell division protein ZapB</fullName>
    </recommendedName>
</protein>
<dbReference type="Proteomes" id="UP000264702">
    <property type="component" value="Unassembled WGS sequence"/>
</dbReference>
<comment type="caution">
    <text evidence="2">The sequence shown here is derived from an EMBL/GenBank/DDBJ whole genome shotgun (WGS) entry which is preliminary data.</text>
</comment>